<name>A0A7E4W7U4_PANRE</name>
<protein>
    <submittedName>
        <fullName evidence="4">SAYSvFN domain-containing protein</fullName>
    </submittedName>
</protein>
<evidence type="ECO:0000313" key="3">
    <source>
        <dbReference type="Proteomes" id="UP000492821"/>
    </source>
</evidence>
<evidence type="ECO:0000256" key="1">
    <source>
        <dbReference type="SAM" id="MobiDB-lite"/>
    </source>
</evidence>
<feature type="transmembrane region" description="Helical" evidence="2">
    <location>
        <begin position="50"/>
        <end position="70"/>
    </location>
</feature>
<keyword evidence="3" id="KW-1185">Reference proteome</keyword>
<accession>A0A7E4W7U4</accession>
<dbReference type="AlphaFoldDB" id="A0A7E4W7U4"/>
<organism evidence="3 4">
    <name type="scientific">Panagrellus redivivus</name>
    <name type="common">Microworm</name>
    <dbReference type="NCBI Taxonomy" id="6233"/>
    <lineage>
        <taxon>Eukaryota</taxon>
        <taxon>Metazoa</taxon>
        <taxon>Ecdysozoa</taxon>
        <taxon>Nematoda</taxon>
        <taxon>Chromadorea</taxon>
        <taxon>Rhabditida</taxon>
        <taxon>Tylenchina</taxon>
        <taxon>Panagrolaimomorpha</taxon>
        <taxon>Panagrolaimoidea</taxon>
        <taxon>Panagrolaimidae</taxon>
        <taxon>Panagrellus</taxon>
    </lineage>
</organism>
<proteinExistence type="predicted"/>
<evidence type="ECO:0000313" key="4">
    <source>
        <dbReference type="WBParaSite" id="Pan_g8100.t1"/>
    </source>
</evidence>
<keyword evidence="2" id="KW-0812">Transmembrane</keyword>
<reference evidence="3" key="1">
    <citation type="journal article" date="2013" name="Genetics">
        <title>The draft genome and transcriptome of Panagrellus redivivus are shaped by the harsh demands of a free-living lifestyle.</title>
        <authorList>
            <person name="Srinivasan J."/>
            <person name="Dillman A.R."/>
            <person name="Macchietto M.G."/>
            <person name="Heikkinen L."/>
            <person name="Lakso M."/>
            <person name="Fracchia K.M."/>
            <person name="Antoshechkin I."/>
            <person name="Mortazavi A."/>
            <person name="Wong G."/>
            <person name="Sternberg P.W."/>
        </authorList>
    </citation>
    <scope>NUCLEOTIDE SEQUENCE [LARGE SCALE GENOMIC DNA]</scope>
    <source>
        <strain evidence="3">MT8872</strain>
    </source>
</reference>
<feature type="region of interest" description="Disordered" evidence="1">
    <location>
        <begin position="166"/>
        <end position="230"/>
    </location>
</feature>
<dbReference type="Proteomes" id="UP000492821">
    <property type="component" value="Unassembled WGS sequence"/>
</dbReference>
<feature type="compositionally biased region" description="Polar residues" evidence="1">
    <location>
        <begin position="173"/>
        <end position="192"/>
    </location>
</feature>
<keyword evidence="2" id="KW-0472">Membrane</keyword>
<dbReference type="WBParaSite" id="Pan_g8100.t1">
    <property type="protein sequence ID" value="Pan_g8100.t1"/>
    <property type="gene ID" value="Pan_g8100"/>
</dbReference>
<feature type="compositionally biased region" description="Low complexity" evidence="1">
    <location>
        <begin position="193"/>
        <end position="212"/>
    </location>
</feature>
<keyword evidence="2" id="KW-1133">Transmembrane helix</keyword>
<sequence>MAAASPSVPSIGGGSRRSRSSDCVPFAIGCFAPSVVSVFTFGLISVVLAAAATVSSVFGIGSAIFCYFVWEWFDIYGNRLTRTEKVFFDEKNILDTSEAFDFNLGPVLDDTTPGGTGVDPCCGKYPTASLLAGLIADPKQAEMQEFYKRHYGNMYNIALRAAQEEKAKPIPPSQASSLTSVAPSNSSELPSMQTTQSVTSASNVSSTSTAPSMKTVPKAVSPKQPSDKPN</sequence>
<evidence type="ECO:0000256" key="2">
    <source>
        <dbReference type="SAM" id="Phobius"/>
    </source>
</evidence>
<reference evidence="4" key="2">
    <citation type="submission" date="2020-10" db="UniProtKB">
        <authorList>
            <consortium name="WormBaseParasite"/>
        </authorList>
    </citation>
    <scope>IDENTIFICATION</scope>
</reference>
<feature type="transmembrane region" description="Helical" evidence="2">
    <location>
        <begin position="23"/>
        <end position="44"/>
    </location>
</feature>